<protein>
    <submittedName>
        <fullName evidence="3">Glycosyltransferase</fullName>
    </submittedName>
</protein>
<dbReference type="GO" id="GO:0016757">
    <property type="term" value="F:glycosyltransferase activity"/>
    <property type="evidence" value="ECO:0007669"/>
    <property type="project" value="InterPro"/>
</dbReference>
<reference evidence="3" key="1">
    <citation type="submission" date="2020-08" db="EMBL/GenBank/DDBJ databases">
        <title>Genome public.</title>
        <authorList>
            <person name="Liu C."/>
            <person name="Sun Q."/>
        </authorList>
    </citation>
    <scope>NUCLEOTIDE SEQUENCE</scope>
    <source>
        <strain evidence="3">N12</strain>
    </source>
</reference>
<evidence type="ECO:0000259" key="2">
    <source>
        <dbReference type="Pfam" id="PF13439"/>
    </source>
</evidence>
<evidence type="ECO:0000259" key="1">
    <source>
        <dbReference type="Pfam" id="PF00534"/>
    </source>
</evidence>
<feature type="domain" description="Glycosyl transferase family 1" evidence="1">
    <location>
        <begin position="180"/>
        <end position="326"/>
    </location>
</feature>
<dbReference type="RefSeq" id="WP_262435940.1">
    <property type="nucleotide sequence ID" value="NZ_JACRTF010000001.1"/>
</dbReference>
<gene>
    <name evidence="3" type="ORF">H8744_16710</name>
</gene>
<organism evidence="3 4">
    <name type="scientific">Jilunia laotingensis</name>
    <dbReference type="NCBI Taxonomy" id="2763675"/>
    <lineage>
        <taxon>Bacteria</taxon>
        <taxon>Pseudomonadati</taxon>
        <taxon>Bacteroidota</taxon>
        <taxon>Bacteroidia</taxon>
        <taxon>Bacteroidales</taxon>
        <taxon>Bacteroidaceae</taxon>
        <taxon>Jilunia</taxon>
    </lineage>
</organism>
<dbReference type="Gene3D" id="3.40.50.2000">
    <property type="entry name" value="Glycogen Phosphorylase B"/>
    <property type="match status" value="2"/>
</dbReference>
<accession>A0A926ISL0</accession>
<dbReference type="PANTHER" id="PTHR12526">
    <property type="entry name" value="GLYCOSYLTRANSFERASE"/>
    <property type="match status" value="1"/>
</dbReference>
<dbReference type="InterPro" id="IPR001296">
    <property type="entry name" value="Glyco_trans_1"/>
</dbReference>
<evidence type="ECO:0000313" key="4">
    <source>
        <dbReference type="Proteomes" id="UP000651085"/>
    </source>
</evidence>
<comment type="caution">
    <text evidence="3">The sequence shown here is derived from an EMBL/GenBank/DDBJ whole genome shotgun (WGS) entry which is preliminary data.</text>
</comment>
<keyword evidence="4" id="KW-1185">Reference proteome</keyword>
<dbReference type="PANTHER" id="PTHR12526:SF630">
    <property type="entry name" value="GLYCOSYLTRANSFERASE"/>
    <property type="match status" value="1"/>
</dbReference>
<feature type="domain" description="Glycosyltransferase subfamily 4-like N-terminal" evidence="2">
    <location>
        <begin position="14"/>
        <end position="172"/>
    </location>
</feature>
<dbReference type="Proteomes" id="UP000651085">
    <property type="component" value="Unassembled WGS sequence"/>
</dbReference>
<dbReference type="Pfam" id="PF13439">
    <property type="entry name" value="Glyco_transf_4"/>
    <property type="match status" value="1"/>
</dbReference>
<dbReference type="Pfam" id="PF00534">
    <property type="entry name" value="Glycos_transf_1"/>
    <property type="match status" value="1"/>
</dbReference>
<evidence type="ECO:0000313" key="3">
    <source>
        <dbReference type="EMBL" id="MBC8594853.1"/>
    </source>
</evidence>
<dbReference type="InterPro" id="IPR028098">
    <property type="entry name" value="Glyco_trans_4-like_N"/>
</dbReference>
<dbReference type="AlphaFoldDB" id="A0A926ISL0"/>
<sequence length="351" mass="40447">MKKVLVIIPNLRCGGAEKMSLLYAKLLFKQGYVVRLVNLGERSGELSEYVPINIEYITLGATHVRSTIFKLYKMIRAWKPDFIFSSLKYTSVLILVLSLFCNICVILREPTLPSNKLFVTFKARIVDWFTRMLYKRAYKIIAQTDEMKQEIESYYKLPANRICVLNNPIDSDLLEEKTKDIDNPYGEYKGSEILLAVGNISYAKGYDILLEAFEQYDNVKSHLFIIGRCDGEYGKKIIQMVDSFKSKDRIHFLGFVNNPYPYMKFCTVYILSSRMEGLPNVLLEAMFFNKPIIASDCVPYVGKVLTDYSQSIVVKSDSVSDLLKGLYNVHNRKIKGYTACQNDYDLKYIFS</sequence>
<dbReference type="CDD" id="cd03811">
    <property type="entry name" value="GT4_GT28_WabH-like"/>
    <property type="match status" value="1"/>
</dbReference>
<proteinExistence type="predicted"/>
<name>A0A926ISL0_9BACT</name>
<dbReference type="EMBL" id="JACRTF010000001">
    <property type="protein sequence ID" value="MBC8594853.1"/>
    <property type="molecule type" value="Genomic_DNA"/>
</dbReference>
<dbReference type="SUPFAM" id="SSF53756">
    <property type="entry name" value="UDP-Glycosyltransferase/glycogen phosphorylase"/>
    <property type="match status" value="1"/>
</dbReference>